<reference evidence="2 3" key="1">
    <citation type="submission" date="2020-04" db="EMBL/GenBank/DDBJ databases">
        <title>Genome sequence of Altibacter aquimarinus strain ALE3EI.</title>
        <authorList>
            <person name="Oh H.-M."/>
            <person name="Jang D."/>
        </authorList>
    </citation>
    <scope>NUCLEOTIDE SEQUENCE [LARGE SCALE GENOMIC DNA]</scope>
    <source>
        <strain evidence="2 3">ALE3EI</strain>
    </source>
</reference>
<evidence type="ECO:0000313" key="2">
    <source>
        <dbReference type="EMBL" id="QNJ97470.1"/>
    </source>
</evidence>
<dbReference type="Proteomes" id="UP000515514">
    <property type="component" value="Chromosome"/>
</dbReference>
<keyword evidence="3" id="KW-1185">Reference proteome</keyword>
<dbReference type="KEGG" id="alti:ALE3EI_0895"/>
<proteinExistence type="predicted"/>
<keyword evidence="2" id="KW-0548">Nucleotidyltransferase</keyword>
<evidence type="ECO:0000313" key="3">
    <source>
        <dbReference type="Proteomes" id="UP000515514"/>
    </source>
</evidence>
<dbReference type="InterPro" id="IPR053158">
    <property type="entry name" value="CapK_Type1_Caps_Biosynth"/>
</dbReference>
<organism evidence="2 3">
    <name type="scientific">Constantimarinum furrinae</name>
    <dbReference type="NCBI Taxonomy" id="2562285"/>
    <lineage>
        <taxon>Bacteria</taxon>
        <taxon>Pseudomonadati</taxon>
        <taxon>Bacteroidota</taxon>
        <taxon>Flavobacteriia</taxon>
        <taxon>Flavobacteriales</taxon>
        <taxon>Flavobacteriaceae</taxon>
        <taxon>Altibacter/Constantimarinum group</taxon>
        <taxon>Constantimarinum</taxon>
    </lineage>
</organism>
<gene>
    <name evidence="2" type="ORF">ALE3EI_0895</name>
</gene>
<dbReference type="Pfam" id="PF00501">
    <property type="entry name" value="AMP-binding"/>
    <property type="match status" value="1"/>
</dbReference>
<name>A0A7G8PT04_9FLAO</name>
<dbReference type="InterPro" id="IPR042099">
    <property type="entry name" value="ANL_N_sf"/>
</dbReference>
<dbReference type="Gene3D" id="3.40.50.12780">
    <property type="entry name" value="N-terminal domain of ligase-like"/>
    <property type="match status" value="1"/>
</dbReference>
<evidence type="ECO:0000259" key="1">
    <source>
        <dbReference type="Pfam" id="PF00501"/>
    </source>
</evidence>
<dbReference type="PANTHER" id="PTHR36932">
    <property type="entry name" value="CAPSULAR POLYSACCHARIDE BIOSYNTHESIS PROTEIN"/>
    <property type="match status" value="1"/>
</dbReference>
<accession>A0A7G8PT04</accession>
<dbReference type="AlphaFoldDB" id="A0A7G8PT04"/>
<dbReference type="GO" id="GO:0016779">
    <property type="term" value="F:nucleotidyltransferase activity"/>
    <property type="evidence" value="ECO:0007669"/>
    <property type="project" value="UniProtKB-KW"/>
</dbReference>
<protein>
    <submittedName>
        <fullName evidence="2">Adenylyltransferase</fullName>
    </submittedName>
</protein>
<dbReference type="RefSeq" id="WP_186991274.1">
    <property type="nucleotide sequence ID" value="NZ_CP052909.1"/>
</dbReference>
<dbReference type="InterPro" id="IPR000873">
    <property type="entry name" value="AMP-dep_synth/lig_dom"/>
</dbReference>
<dbReference type="SUPFAM" id="SSF56801">
    <property type="entry name" value="Acetyl-CoA synthetase-like"/>
    <property type="match status" value="1"/>
</dbReference>
<sequence length="441" mass="50845">MYSWFLKHIVLPAGSLFFSGNFSKYVKQWKQYDGMTETELEDLQQEKLKEMIQYACEHVPYYKNLKLPENRTLQDFPILTKAILREHTDALISDTFSKDELQKHHSSGSSGVQSFTYMTPDHTFYLRALQTHWWMWRGYKPGETLLQTGISPNRTLPKKLKDLFFKVYYLEAFSLNEKAIRKVLAAVKNKRPKHIAGYPSAINEIAKYALKNGEPVKFDTVISYGDKLFDHFVENFNTAFGNPKILNTYGCAEGYLMACKNDLPYFYIMSPHVYLEIVDDNGSKVKDGERGHILVSGLTNFAMPLLRYKLGDLGVLLAKEDYPEGRNFNYPLLKEITGRETDVIETPKGEVLVVHSFTGILEYFNDIKQYKVLQKERDLLTIYYITDNDTELSPDTLIQVKSKLEALVKKSMEIDFEHVQHIAASPSGKPQIIEIADHLKN</sequence>
<feature type="domain" description="AMP-dependent synthetase/ligase" evidence="1">
    <location>
        <begin position="180"/>
        <end position="300"/>
    </location>
</feature>
<keyword evidence="2" id="KW-0808">Transferase</keyword>
<dbReference type="PANTHER" id="PTHR36932:SF1">
    <property type="entry name" value="CAPSULAR POLYSACCHARIDE BIOSYNTHESIS PROTEIN"/>
    <property type="match status" value="1"/>
</dbReference>
<dbReference type="EMBL" id="CP052909">
    <property type="protein sequence ID" value="QNJ97470.1"/>
    <property type="molecule type" value="Genomic_DNA"/>
</dbReference>